<evidence type="ECO:0000313" key="2">
    <source>
        <dbReference type="Proteomes" id="UP000050331"/>
    </source>
</evidence>
<dbReference type="EMBL" id="CP013862">
    <property type="protein sequence ID" value="ALX47319.1"/>
    <property type="molecule type" value="Genomic_DNA"/>
</dbReference>
<organism evidence="1 2">
    <name type="scientific">Lentibacillus amyloliquefaciens</name>
    <dbReference type="NCBI Taxonomy" id="1472767"/>
    <lineage>
        <taxon>Bacteria</taxon>
        <taxon>Bacillati</taxon>
        <taxon>Bacillota</taxon>
        <taxon>Bacilli</taxon>
        <taxon>Bacillales</taxon>
        <taxon>Bacillaceae</taxon>
        <taxon>Lentibacillus</taxon>
    </lineage>
</organism>
<evidence type="ECO:0000313" key="1">
    <source>
        <dbReference type="EMBL" id="ALX47319.1"/>
    </source>
</evidence>
<keyword evidence="2" id="KW-1185">Reference proteome</keyword>
<dbReference type="AlphaFoldDB" id="A0A0U4EVD6"/>
<dbReference type="RefSeq" id="WP_068440622.1">
    <property type="nucleotide sequence ID" value="NZ_CP013862.1"/>
</dbReference>
<protein>
    <submittedName>
        <fullName evidence="1">Uncharacterized protein</fullName>
    </submittedName>
</protein>
<reference evidence="1 2" key="1">
    <citation type="submission" date="2016-01" db="EMBL/GenBank/DDBJ databases">
        <title>Complete genome sequence of strain Lentibacillus amyloliquefaciens LAM0015T isolated from saline sediment.</title>
        <authorList>
            <person name="Wang J.-L."/>
            <person name="He M.-X."/>
        </authorList>
    </citation>
    <scope>NUCLEOTIDE SEQUENCE [LARGE SCALE GENOMIC DNA]</scope>
    <source>
        <strain evidence="1 2">LAM0015</strain>
    </source>
</reference>
<dbReference type="Proteomes" id="UP000050331">
    <property type="component" value="Chromosome"/>
</dbReference>
<dbReference type="OrthoDB" id="2705018at2"/>
<name>A0A0U4EVD6_9BACI</name>
<accession>A0A0U4EVD6</accession>
<dbReference type="KEGG" id="lao:AOX59_01115"/>
<proteinExistence type="predicted"/>
<sequence length="72" mass="8410">MTVEMENFLYELKKQAMQTHTLKDAYESLTPGEQEKISSLAPSTQAMPTEQAKVLFEWYEKMQDEYGVKDDE</sequence>
<gene>
    <name evidence="1" type="ORF">AOX59_01115</name>
</gene>